<accession>A0A9Q3CFL5</accession>
<proteinExistence type="predicted"/>
<name>A0A9Q3CFL5_9BASI</name>
<evidence type="ECO:0000313" key="1">
    <source>
        <dbReference type="EMBL" id="MBW0482098.1"/>
    </source>
</evidence>
<organism evidence="1 2">
    <name type="scientific">Austropuccinia psidii MF-1</name>
    <dbReference type="NCBI Taxonomy" id="1389203"/>
    <lineage>
        <taxon>Eukaryota</taxon>
        <taxon>Fungi</taxon>
        <taxon>Dikarya</taxon>
        <taxon>Basidiomycota</taxon>
        <taxon>Pucciniomycotina</taxon>
        <taxon>Pucciniomycetes</taxon>
        <taxon>Pucciniales</taxon>
        <taxon>Sphaerophragmiaceae</taxon>
        <taxon>Austropuccinia</taxon>
    </lineage>
</organism>
<keyword evidence="2" id="KW-1185">Reference proteome</keyword>
<sequence>MSTPCYSSICICICKPCSYKTHLSPEGDRKGTAFTPFHYKQHIEQLKSDIEPKNIPKVPTSALGSECLQASLDQNFPKNYYQLTQSTFSTTQGLNSTAQKPYSRSNNLLPQDLGLIVSEILFLRYNISPGLHTLSPPP</sequence>
<dbReference type="AlphaFoldDB" id="A0A9Q3CFL5"/>
<dbReference type="EMBL" id="AVOT02006650">
    <property type="protein sequence ID" value="MBW0482098.1"/>
    <property type="molecule type" value="Genomic_DNA"/>
</dbReference>
<comment type="caution">
    <text evidence="1">The sequence shown here is derived from an EMBL/GenBank/DDBJ whole genome shotgun (WGS) entry which is preliminary data.</text>
</comment>
<gene>
    <name evidence="1" type="ORF">O181_021813</name>
</gene>
<reference evidence="1" key="1">
    <citation type="submission" date="2021-03" db="EMBL/GenBank/DDBJ databases">
        <title>Draft genome sequence of rust myrtle Austropuccinia psidii MF-1, a brazilian biotype.</title>
        <authorList>
            <person name="Quecine M.C."/>
            <person name="Pachon D.M.R."/>
            <person name="Bonatelli M.L."/>
            <person name="Correr F.H."/>
            <person name="Franceschini L.M."/>
            <person name="Leite T.F."/>
            <person name="Margarido G.R.A."/>
            <person name="Almeida C.A."/>
            <person name="Ferrarezi J.A."/>
            <person name="Labate C.A."/>
        </authorList>
    </citation>
    <scope>NUCLEOTIDE SEQUENCE</scope>
    <source>
        <strain evidence="1">MF-1</strain>
    </source>
</reference>
<evidence type="ECO:0000313" key="2">
    <source>
        <dbReference type="Proteomes" id="UP000765509"/>
    </source>
</evidence>
<dbReference type="Proteomes" id="UP000765509">
    <property type="component" value="Unassembled WGS sequence"/>
</dbReference>
<protein>
    <submittedName>
        <fullName evidence="1">Uncharacterized protein</fullName>
    </submittedName>
</protein>